<dbReference type="PROSITE" id="PS50956">
    <property type="entry name" value="HTH_ASNC_2"/>
    <property type="match status" value="1"/>
</dbReference>
<accession>A0A7W9ZFZ9</accession>
<evidence type="ECO:0000256" key="6">
    <source>
        <dbReference type="ARBA" id="ARBA00023457"/>
    </source>
</evidence>
<comment type="similarity">
    <text evidence="6">Belongs to the Ahb/Nir family.</text>
</comment>
<dbReference type="InterPro" id="IPR040523">
    <property type="entry name" value="AsnC_trans_reg2"/>
</dbReference>
<dbReference type="InterPro" id="IPR036390">
    <property type="entry name" value="WH_DNA-bd_sf"/>
</dbReference>
<dbReference type="GO" id="GO:0043565">
    <property type="term" value="F:sequence-specific DNA binding"/>
    <property type="evidence" value="ECO:0007669"/>
    <property type="project" value="InterPro"/>
</dbReference>
<evidence type="ECO:0000313" key="11">
    <source>
        <dbReference type="Proteomes" id="UP000544872"/>
    </source>
</evidence>
<dbReference type="EMBL" id="JACIIX010000002">
    <property type="protein sequence ID" value="MBB6209349.1"/>
    <property type="molecule type" value="Genomic_DNA"/>
</dbReference>
<reference evidence="10 11" key="1">
    <citation type="submission" date="2020-08" db="EMBL/GenBank/DDBJ databases">
        <title>Genomic Encyclopedia of Type Strains, Phase IV (KMG-IV): sequencing the most valuable type-strain genomes for metagenomic binning, comparative biology and taxonomic classification.</title>
        <authorList>
            <person name="Goeker M."/>
        </authorList>
    </citation>
    <scope>NUCLEOTIDE SEQUENCE [LARGE SCALE GENOMIC DNA]</scope>
    <source>
        <strain evidence="10 11">DSM 11590</strain>
    </source>
</reference>
<name>A0A7W9ZFZ9_NOVIT</name>
<dbReference type="SUPFAM" id="SSF46785">
    <property type="entry name" value="Winged helix' DNA-binding domain"/>
    <property type="match status" value="1"/>
</dbReference>
<proteinExistence type="inferred from homology"/>
<keyword evidence="4" id="KW-0456">Lyase</keyword>
<dbReference type="InterPro" id="IPR050684">
    <property type="entry name" value="HTH-Siroheme_Decarb"/>
</dbReference>
<dbReference type="Pfam" id="PF17805">
    <property type="entry name" value="AsnC_trans_reg2"/>
    <property type="match status" value="1"/>
</dbReference>
<evidence type="ECO:0000259" key="9">
    <source>
        <dbReference type="PROSITE" id="PS50956"/>
    </source>
</evidence>
<evidence type="ECO:0000313" key="10">
    <source>
        <dbReference type="EMBL" id="MBB6209349.1"/>
    </source>
</evidence>
<dbReference type="Proteomes" id="UP000544872">
    <property type="component" value="Unassembled WGS sequence"/>
</dbReference>
<evidence type="ECO:0000256" key="4">
    <source>
        <dbReference type="ARBA" id="ARBA00023239"/>
    </source>
</evidence>
<organism evidence="10 11">
    <name type="scientific">Novispirillum itersonii</name>
    <name type="common">Aquaspirillum itersonii</name>
    <dbReference type="NCBI Taxonomy" id="189"/>
    <lineage>
        <taxon>Bacteria</taxon>
        <taxon>Pseudomonadati</taxon>
        <taxon>Pseudomonadota</taxon>
        <taxon>Alphaproteobacteria</taxon>
        <taxon>Rhodospirillales</taxon>
        <taxon>Novispirillaceae</taxon>
        <taxon>Novispirillum</taxon>
    </lineage>
</organism>
<keyword evidence="3" id="KW-0804">Transcription</keyword>
<dbReference type="InterPro" id="IPR019888">
    <property type="entry name" value="Tscrpt_reg_AsnC-like"/>
</dbReference>
<dbReference type="SMART" id="SM00344">
    <property type="entry name" value="HTH_ASNC"/>
    <property type="match status" value="1"/>
</dbReference>
<keyword evidence="11" id="KW-1185">Reference proteome</keyword>
<feature type="domain" description="HTH asnC-type" evidence="9">
    <location>
        <begin position="10"/>
        <end position="74"/>
    </location>
</feature>
<sequence>MTLLSAAPFLDDLDLALVDALGTGLPLTHRPYADLGTPLGLSEAAVLSRLTRLQDTGVIRRFGAIVRHREVGYRANAMCVFDIADDLAAEAGALLAARPEVTLCYRRRRQRPEWPYNLFAMVHGKQRDEVSARVARMIRDCGLDSVPRAVLFGVRRFKQGGGCYGRPRSVTPAEVLS</sequence>
<dbReference type="PANTHER" id="PTHR43413">
    <property type="entry name" value="TRANSCRIPTIONAL REGULATOR, ASNC FAMILY"/>
    <property type="match status" value="1"/>
</dbReference>
<dbReference type="RefSeq" id="WP_221443361.1">
    <property type="nucleotide sequence ID" value="NZ_JACIIX010000002.1"/>
</dbReference>
<dbReference type="GO" id="GO:0016829">
    <property type="term" value="F:lyase activity"/>
    <property type="evidence" value="ECO:0007669"/>
    <property type="project" value="UniProtKB-KW"/>
</dbReference>
<dbReference type="InterPro" id="IPR053953">
    <property type="entry name" value="NirdL-like_HTH"/>
</dbReference>
<evidence type="ECO:0000256" key="5">
    <source>
        <dbReference type="ARBA" id="ARBA00023444"/>
    </source>
</evidence>
<evidence type="ECO:0000256" key="3">
    <source>
        <dbReference type="ARBA" id="ARBA00023163"/>
    </source>
</evidence>
<evidence type="ECO:0000256" key="2">
    <source>
        <dbReference type="ARBA" id="ARBA00023125"/>
    </source>
</evidence>
<dbReference type="Gene3D" id="3.30.70.3460">
    <property type="match status" value="1"/>
</dbReference>
<comment type="caution">
    <text evidence="10">The sequence shown here is derived from an EMBL/GenBank/DDBJ whole genome shotgun (WGS) entry which is preliminary data.</text>
</comment>
<dbReference type="Pfam" id="PF22451">
    <property type="entry name" value="NirdL-like_HTH"/>
    <property type="match status" value="1"/>
</dbReference>
<keyword evidence="2 10" id="KW-0238">DNA-binding</keyword>
<keyword evidence="1" id="KW-0805">Transcription regulation</keyword>
<dbReference type="PANTHER" id="PTHR43413:SF1">
    <property type="entry name" value="SIROHEME DECARBOXYLASE NIRL SUBUNIT"/>
    <property type="match status" value="1"/>
</dbReference>
<evidence type="ECO:0000256" key="8">
    <source>
        <dbReference type="ARBA" id="ARBA00048470"/>
    </source>
</evidence>
<dbReference type="InterPro" id="IPR019885">
    <property type="entry name" value="Tscrpt_reg_HTH_AsnC-type_CS"/>
</dbReference>
<comment type="catalytic activity">
    <reaction evidence="8">
        <text>siroheme + 2 H(+) = 12,18-didecarboxysiroheme + 2 CO2</text>
        <dbReference type="Rhea" id="RHEA:19093"/>
        <dbReference type="ChEBI" id="CHEBI:15378"/>
        <dbReference type="ChEBI" id="CHEBI:16526"/>
        <dbReference type="ChEBI" id="CHEBI:60052"/>
        <dbReference type="ChEBI" id="CHEBI:140497"/>
        <dbReference type="EC" id="4.1.1.111"/>
    </reaction>
</comment>
<evidence type="ECO:0000256" key="7">
    <source>
        <dbReference type="ARBA" id="ARBA00023471"/>
    </source>
</evidence>
<dbReference type="EC" id="4.1.1.111" evidence="7"/>
<dbReference type="AlphaFoldDB" id="A0A7W9ZFZ9"/>
<dbReference type="PROSITE" id="PS00519">
    <property type="entry name" value="HTH_ASNC_1"/>
    <property type="match status" value="1"/>
</dbReference>
<gene>
    <name evidence="10" type="ORF">FHS48_000751</name>
</gene>
<dbReference type="InterPro" id="IPR000485">
    <property type="entry name" value="AsnC-type_HTH_dom"/>
</dbReference>
<protein>
    <recommendedName>
        <fullName evidence="7">siroheme decarboxylase</fullName>
        <ecNumber evidence="7">4.1.1.111</ecNumber>
    </recommendedName>
</protein>
<comment type="pathway">
    <text evidence="5">Porphyrin-containing compound metabolism.</text>
</comment>
<evidence type="ECO:0000256" key="1">
    <source>
        <dbReference type="ARBA" id="ARBA00023015"/>
    </source>
</evidence>